<reference evidence="4" key="1">
    <citation type="submission" date="2025-08" db="UniProtKB">
        <authorList>
            <consortium name="RefSeq"/>
        </authorList>
    </citation>
    <scope>IDENTIFICATION</scope>
</reference>
<evidence type="ECO:0000313" key="4">
    <source>
        <dbReference type="RefSeq" id="XP_021010904.1"/>
    </source>
</evidence>
<dbReference type="AlphaFoldDB" id="A0A6P5P3X8"/>
<dbReference type="InterPro" id="IPR043136">
    <property type="entry name" value="B30.2/SPRY_sf"/>
</dbReference>
<dbReference type="InterPro" id="IPR003879">
    <property type="entry name" value="Butyrophylin_SPRY"/>
</dbReference>
<dbReference type="Gene3D" id="2.60.120.920">
    <property type="match status" value="1"/>
</dbReference>
<dbReference type="SUPFAM" id="SSF49899">
    <property type="entry name" value="Concanavalin A-like lectins/glucanases"/>
    <property type="match status" value="1"/>
</dbReference>
<dbReference type="RefSeq" id="XP_021010904.1">
    <property type="nucleotide sequence ID" value="XM_021155245.1"/>
</dbReference>
<keyword evidence="3" id="KW-1185">Reference proteome</keyword>
<dbReference type="InterPro" id="IPR050143">
    <property type="entry name" value="TRIM/RBCC"/>
</dbReference>
<feature type="coiled-coil region" evidence="1">
    <location>
        <begin position="11"/>
        <end position="85"/>
    </location>
</feature>
<dbReference type="InterPro" id="IPR013320">
    <property type="entry name" value="ConA-like_dom_sf"/>
</dbReference>
<dbReference type="Pfam" id="PF00622">
    <property type="entry name" value="SPRY"/>
    <property type="match status" value="1"/>
</dbReference>
<name>A0A6P5P3X8_MUSCR</name>
<evidence type="ECO:0000313" key="3">
    <source>
        <dbReference type="Proteomes" id="UP000515126"/>
    </source>
</evidence>
<sequence>MENEKRCDEWQDDLQQQRADWENQIQSNVENIQRQFNGLRELLDSKENEKLQELKKEKEEVMEKLEESENELREQTELVRDLISDVKHQLKLSTMEMLQGVNCVLRRSQTLRLKQPKMVPPKRRRMFQAPDLKGMLQVYQGLMDFQQYWVRVTLQENNQESIVININKRQIGHMSKYRKNIQVSETYHLGVLGYPAISSGKHYWEVDVSRSDAWLLGLNDGKCAQPQFHSMNEISFKMQHNSNDKQNVMYQPKYGYWVIGMRYKVVYKAFDECSITHNSSVLALSLSGRPSRVGVFLDREACTLSFYDVSNCGALIYRFYDPFFPPTLYPYFNPMNCTGPMIICGPPS</sequence>
<evidence type="ECO:0000256" key="1">
    <source>
        <dbReference type="SAM" id="Coils"/>
    </source>
</evidence>
<dbReference type="InterPro" id="IPR003877">
    <property type="entry name" value="SPRY_dom"/>
</dbReference>
<dbReference type="SMART" id="SM00449">
    <property type="entry name" value="SPRY"/>
    <property type="match status" value="1"/>
</dbReference>
<dbReference type="PRINTS" id="PR01407">
    <property type="entry name" value="BUTYPHLNCDUF"/>
</dbReference>
<gene>
    <name evidence="4" type="primary">LOC110289038</name>
</gene>
<protein>
    <submittedName>
        <fullName evidence="4">Tripartite motif-containing protein 30A-like</fullName>
    </submittedName>
</protein>
<dbReference type="KEGG" id="mcal:110289038"/>
<organism evidence="3 4">
    <name type="scientific">Mus caroli</name>
    <name type="common">Ryukyu mouse</name>
    <name type="synonym">Ricefield mouse</name>
    <dbReference type="NCBI Taxonomy" id="10089"/>
    <lineage>
        <taxon>Eukaryota</taxon>
        <taxon>Metazoa</taxon>
        <taxon>Chordata</taxon>
        <taxon>Craniata</taxon>
        <taxon>Vertebrata</taxon>
        <taxon>Euteleostomi</taxon>
        <taxon>Mammalia</taxon>
        <taxon>Eutheria</taxon>
        <taxon>Euarchontoglires</taxon>
        <taxon>Glires</taxon>
        <taxon>Rodentia</taxon>
        <taxon>Myomorpha</taxon>
        <taxon>Muroidea</taxon>
        <taxon>Muridae</taxon>
        <taxon>Murinae</taxon>
        <taxon>Mus</taxon>
        <taxon>Mus</taxon>
    </lineage>
</organism>
<keyword evidence="1" id="KW-0175">Coiled coil</keyword>
<feature type="domain" description="B30.2/SPRY" evidence="2">
    <location>
        <begin position="131"/>
        <end position="348"/>
    </location>
</feature>
<dbReference type="PANTHER" id="PTHR24103">
    <property type="entry name" value="E3 UBIQUITIN-PROTEIN LIGASE TRIM"/>
    <property type="match status" value="1"/>
</dbReference>
<dbReference type="Proteomes" id="UP000515126">
    <property type="component" value="Unplaced"/>
</dbReference>
<dbReference type="GeneID" id="110289038"/>
<dbReference type="PROSITE" id="PS50188">
    <property type="entry name" value="B302_SPRY"/>
    <property type="match status" value="1"/>
</dbReference>
<dbReference type="SUPFAM" id="SSF58113">
    <property type="entry name" value="Apolipoprotein A-I"/>
    <property type="match status" value="1"/>
</dbReference>
<accession>A0A6P5P3X8</accession>
<evidence type="ECO:0000259" key="2">
    <source>
        <dbReference type="PROSITE" id="PS50188"/>
    </source>
</evidence>
<proteinExistence type="predicted"/>
<dbReference type="InterPro" id="IPR001870">
    <property type="entry name" value="B30.2/SPRY"/>
</dbReference>